<dbReference type="Proteomes" id="UP000628109">
    <property type="component" value="Unassembled WGS sequence"/>
</dbReference>
<dbReference type="InterPro" id="IPR050109">
    <property type="entry name" value="HTH-type_TetR-like_transc_reg"/>
</dbReference>
<evidence type="ECO:0000313" key="11">
    <source>
        <dbReference type="Proteomes" id="UP000628109"/>
    </source>
</evidence>
<reference evidence="7" key="9">
    <citation type="submission" date="2024-05" db="EMBL/GenBank/DDBJ databases">
        <authorList>
            <person name="Sun Q."/>
            <person name="Sedlacek I."/>
        </authorList>
    </citation>
    <scope>NUCLEOTIDE SEQUENCE</scope>
    <source>
        <strain evidence="7">CCM 7327</strain>
    </source>
</reference>
<dbReference type="EMBL" id="CP060035">
    <property type="protein sequence ID" value="QOT70562.1"/>
    <property type="molecule type" value="Genomic_DNA"/>
</dbReference>
<dbReference type="PROSITE" id="PS50977">
    <property type="entry name" value="HTH_TETR_2"/>
    <property type="match status" value="1"/>
</dbReference>
<evidence type="ECO:0000256" key="2">
    <source>
        <dbReference type="ARBA" id="ARBA00023125"/>
    </source>
</evidence>
<dbReference type="GO" id="GO:0000976">
    <property type="term" value="F:transcription cis-regulatory region binding"/>
    <property type="evidence" value="ECO:0007669"/>
    <property type="project" value="TreeGrafter"/>
</dbReference>
<accession>A0A292ZGZ9</accession>
<evidence type="ECO:0000313" key="6">
    <source>
        <dbReference type="EMBL" id="GAY22348.1"/>
    </source>
</evidence>
<dbReference type="InterPro" id="IPR039536">
    <property type="entry name" value="TetR_C_Proteobacteria"/>
</dbReference>
<organism evidence="6 9">
    <name type="scientific">Sphingobium fuliginis (strain ATCC 27551)</name>
    <dbReference type="NCBI Taxonomy" id="336203"/>
    <lineage>
        <taxon>Bacteria</taxon>
        <taxon>Pseudomonadati</taxon>
        <taxon>Pseudomonadota</taxon>
        <taxon>Alphaproteobacteria</taxon>
        <taxon>Sphingomonadales</taxon>
        <taxon>Sphingomonadaceae</taxon>
        <taxon>Sphingobium</taxon>
    </lineage>
</organism>
<evidence type="ECO:0000259" key="5">
    <source>
        <dbReference type="PROSITE" id="PS50977"/>
    </source>
</evidence>
<evidence type="ECO:0000256" key="1">
    <source>
        <dbReference type="ARBA" id="ARBA00023015"/>
    </source>
</evidence>
<dbReference type="Proteomes" id="UP000593663">
    <property type="component" value="Chromosome 1"/>
</dbReference>
<proteinExistence type="predicted"/>
<dbReference type="InterPro" id="IPR036271">
    <property type="entry name" value="Tet_transcr_reg_TetR-rel_C_sf"/>
</dbReference>
<keyword evidence="1" id="KW-0805">Transcription regulation</keyword>
<evidence type="ECO:0000313" key="8">
    <source>
        <dbReference type="EMBL" id="QOT70562.1"/>
    </source>
</evidence>
<dbReference type="Proteomes" id="UP000221538">
    <property type="component" value="Unassembled WGS sequence"/>
</dbReference>
<gene>
    <name evidence="7" type="ORF">GCM10019071_04370</name>
    <name evidence="8" type="ORF">H5V43_10415</name>
    <name evidence="6" type="ORF">SFOMI_2904</name>
</gene>
<reference evidence="7" key="3">
    <citation type="journal article" date="2014" name="Int. J. Syst. Evol. Microbiol.">
        <title>Complete genome of a new Firmicutes species belonging to the dominant human colonic microbiota ('Ruminococcus bicirculans') reveals two chromosomes and a selective capacity to utilize plant glucans.</title>
        <authorList>
            <consortium name="NISC Comparative Sequencing Program"/>
            <person name="Wegmann U."/>
            <person name="Louis P."/>
            <person name="Goesmann A."/>
            <person name="Henrissat B."/>
            <person name="Duncan S.H."/>
            <person name="Flint H.J."/>
        </authorList>
    </citation>
    <scope>NUCLEOTIDE SEQUENCE</scope>
    <source>
        <strain evidence="7">CCM 7327</strain>
    </source>
</reference>
<evidence type="ECO:0000313" key="7">
    <source>
        <dbReference type="EMBL" id="GFZ78957.1"/>
    </source>
</evidence>
<keyword evidence="11" id="KW-1185">Reference proteome</keyword>
<dbReference type="PANTHER" id="PTHR30055">
    <property type="entry name" value="HTH-TYPE TRANSCRIPTIONAL REGULATOR RUTR"/>
    <property type="match status" value="1"/>
</dbReference>
<reference evidence="10" key="7">
    <citation type="submission" date="2020-08" db="EMBL/GenBank/DDBJ databases">
        <title>Complete genome sequence of Sphingobium barthaii strain KK22, a high-molecular-weight polycyclic aromatic hydrocarbon-degrading soil bacterium.</title>
        <authorList>
            <person name="Mori J.F."/>
            <person name="Kanaly R.A."/>
        </authorList>
    </citation>
    <scope>NUCLEOTIDE SEQUENCE [LARGE SCALE GENOMIC DNA]</scope>
    <source>
        <strain evidence="10">KK22</strain>
    </source>
</reference>
<reference evidence="6" key="4">
    <citation type="submission" date="2017-10" db="EMBL/GenBank/DDBJ databases">
        <title>Bioaugmenting a lab-scale membrane bioreactor with Sphingobium fuliginis OMI to degrade 4-tert-butylphenol.</title>
        <authorList>
            <person name="Takada K."/>
            <person name="Shiba T."/>
            <person name="Soda S."/>
            <person name="Inoue D."/>
            <person name="Miyake M."/>
            <person name="Eguchi M."/>
            <person name="Ike M."/>
        </authorList>
    </citation>
    <scope>NUCLEOTIDE SEQUENCE</scope>
    <source>
        <strain evidence="6">OMI</strain>
    </source>
</reference>
<evidence type="ECO:0000256" key="4">
    <source>
        <dbReference type="PROSITE-ProRule" id="PRU00335"/>
    </source>
</evidence>
<reference evidence="6" key="5">
    <citation type="submission" date="2017-10" db="EMBL/GenBank/DDBJ databases">
        <authorList>
            <person name="Banno H."/>
            <person name="Chua N.-H."/>
        </authorList>
    </citation>
    <scope>NUCLEOTIDE SEQUENCE</scope>
    <source>
        <strain evidence="6">OMI</strain>
    </source>
</reference>
<dbReference type="Pfam" id="PF14246">
    <property type="entry name" value="TetR_C_7"/>
    <property type="match status" value="1"/>
</dbReference>
<reference evidence="8" key="8">
    <citation type="journal article" date="2021" name="Microbiol. Resour. Announc.">
        <title>Complete Genome Sequence of Sphingobium barthaii KK22, a High-Molecular-Weight Polycyclic Aromatic Hydrocarbon-Degrading Soil Bacterium.</title>
        <authorList>
            <person name="Mori J.F."/>
            <person name="Kanaly R.A."/>
        </authorList>
    </citation>
    <scope>NUCLEOTIDE SEQUENCE</scope>
    <source>
        <strain evidence="8">KK22</strain>
    </source>
</reference>
<sequence>MTEPIPPISRREARRRDRRKTILKVASRSFMEKGYAATTMSGIAAALGGSKGTLWSYFPSKEELFAAVLDDATTAYRSRLAEILDPDGDLAGTLRTLGVNLLTKITSPESVALYRLVASEAGRFPEMGAIFYQHAPGNTRRLVAEFLERAMDRGLLRRADPELAARTFTMLMLTGCHQSLVWGQIERATAEQIEADVDNGLDCFLRAYAPEPR</sequence>
<keyword evidence="3" id="KW-0804">Transcription</keyword>
<reference evidence="6 9" key="2">
    <citation type="journal article" date="2013" name="Environ. Sci. Technol.">
        <title>The 4-tert-butylphenol-utilizing bacterium Sphingobium fuliginis OMI can degrade bisphenols via phenolic ring hydroxylation and meta-cleavage pathway.</title>
        <authorList>
            <person name="Ogata Y."/>
            <person name="Goda S."/>
            <person name="Toyama T."/>
            <person name="Sei K."/>
            <person name="Ike M."/>
        </authorList>
    </citation>
    <scope>NUCLEOTIDE SEQUENCE [LARGE SCALE GENOMIC DNA]</scope>
    <source>
        <strain evidence="6 9">OMI</strain>
    </source>
</reference>
<keyword evidence="2 4" id="KW-0238">DNA-binding</keyword>
<feature type="DNA-binding region" description="H-T-H motif" evidence="4">
    <location>
        <begin position="39"/>
        <end position="58"/>
    </location>
</feature>
<dbReference type="GO" id="GO:0003700">
    <property type="term" value="F:DNA-binding transcription factor activity"/>
    <property type="evidence" value="ECO:0007669"/>
    <property type="project" value="TreeGrafter"/>
</dbReference>
<dbReference type="InterPro" id="IPR009057">
    <property type="entry name" value="Homeodomain-like_sf"/>
</dbReference>
<dbReference type="KEGG" id="sbar:H5V43_10415"/>
<dbReference type="PRINTS" id="PR00455">
    <property type="entry name" value="HTHTETR"/>
</dbReference>
<dbReference type="SUPFAM" id="SSF48498">
    <property type="entry name" value="Tetracyclin repressor-like, C-terminal domain"/>
    <property type="match status" value="1"/>
</dbReference>
<dbReference type="Gene3D" id="1.10.357.10">
    <property type="entry name" value="Tetracycline Repressor, domain 2"/>
    <property type="match status" value="1"/>
</dbReference>
<evidence type="ECO:0000313" key="10">
    <source>
        <dbReference type="Proteomes" id="UP000593663"/>
    </source>
</evidence>
<evidence type="ECO:0000256" key="3">
    <source>
        <dbReference type="ARBA" id="ARBA00023163"/>
    </source>
</evidence>
<dbReference type="FunFam" id="1.10.10.60:FF:000141">
    <property type="entry name" value="TetR family transcriptional regulator"/>
    <property type="match status" value="1"/>
</dbReference>
<dbReference type="EMBL" id="BEWI01000032">
    <property type="protein sequence ID" value="GAY22348.1"/>
    <property type="molecule type" value="Genomic_DNA"/>
</dbReference>
<feature type="domain" description="HTH tetR-type" evidence="5">
    <location>
        <begin position="16"/>
        <end position="76"/>
    </location>
</feature>
<dbReference type="RefSeq" id="WP_025547049.1">
    <property type="nucleotide sequence ID" value="NZ_BATN01000006.1"/>
</dbReference>
<dbReference type="Pfam" id="PF00440">
    <property type="entry name" value="TetR_N"/>
    <property type="match status" value="1"/>
</dbReference>
<evidence type="ECO:0000313" key="9">
    <source>
        <dbReference type="Proteomes" id="UP000221538"/>
    </source>
</evidence>
<dbReference type="EMBL" id="BMDU01000001">
    <property type="protein sequence ID" value="GFZ78957.1"/>
    <property type="molecule type" value="Genomic_DNA"/>
</dbReference>
<dbReference type="SUPFAM" id="SSF46689">
    <property type="entry name" value="Homeodomain-like"/>
    <property type="match status" value="1"/>
</dbReference>
<reference evidence="11" key="6">
    <citation type="journal article" date="2019" name="Int. J. Syst. Evol. Microbiol.">
        <title>The Global Catalogue of Microorganisms (GCM) 10K type strain sequencing project: providing services to taxonomists for standard genome sequencing and annotation.</title>
        <authorList>
            <consortium name="The Broad Institute Genomics Platform"/>
            <consortium name="The Broad Institute Genome Sequencing Center for Infectious Disease"/>
            <person name="Wu L."/>
            <person name="Ma J."/>
        </authorList>
    </citation>
    <scope>NUCLEOTIDE SEQUENCE [LARGE SCALE GENOMIC DNA]</scope>
    <source>
        <strain evidence="11">CCM 7327</strain>
    </source>
</reference>
<reference evidence="6 9" key="1">
    <citation type="journal article" date="2013" name="Biodegradation">
        <title>Occurrence of 4-tert-butylphenol (4-t-BP) biodegradation in an aquatic sample caused by the presence of Spirodela polyrrhiza and isolation of a 4-t-BP-utilizing bacterium.</title>
        <authorList>
            <person name="Ogata Y."/>
            <person name="Toyama T."/>
            <person name="Yu N."/>
            <person name="Wang X."/>
            <person name="Sei K."/>
            <person name="Ike M."/>
        </authorList>
    </citation>
    <scope>NUCLEOTIDE SEQUENCE [LARGE SCALE GENOMIC DNA]</scope>
    <source>
        <strain evidence="6 9">OMI</strain>
    </source>
</reference>
<dbReference type="PANTHER" id="PTHR30055:SF146">
    <property type="entry name" value="HTH-TYPE TRANSCRIPTIONAL DUAL REGULATOR CECR"/>
    <property type="match status" value="1"/>
</dbReference>
<name>A0A292ZGZ9_SPHSA</name>
<dbReference type="AlphaFoldDB" id="A0A292ZGZ9"/>
<dbReference type="InterPro" id="IPR001647">
    <property type="entry name" value="HTH_TetR"/>
</dbReference>
<protein>
    <submittedName>
        <fullName evidence="7">TetR family transcriptional regulator</fullName>
    </submittedName>
    <submittedName>
        <fullName evidence="8">TetR/AcrR family transcriptional regulator</fullName>
    </submittedName>
    <submittedName>
        <fullName evidence="6">Transcription regulator of multidrug efflux pump operon, tetr family</fullName>
    </submittedName>
</protein>